<dbReference type="SUPFAM" id="SSF52833">
    <property type="entry name" value="Thioredoxin-like"/>
    <property type="match status" value="1"/>
</dbReference>
<dbReference type="Gene3D" id="3.40.30.10">
    <property type="entry name" value="Glutaredoxin"/>
    <property type="match status" value="1"/>
</dbReference>
<dbReference type="PROSITE" id="PS51352">
    <property type="entry name" value="THIOREDOXIN_2"/>
    <property type="match status" value="1"/>
</dbReference>
<gene>
    <name evidence="6" type="ORF">LAZ67_6000291</name>
    <name evidence="7" type="ORF">LAZ67_6000300</name>
</gene>
<dbReference type="PRINTS" id="PR01011">
    <property type="entry name" value="GLUTPROXDASE"/>
</dbReference>
<evidence type="ECO:0000256" key="4">
    <source>
        <dbReference type="RuleBase" id="RU000499"/>
    </source>
</evidence>
<dbReference type="InterPro" id="IPR036249">
    <property type="entry name" value="Thioredoxin-like_sf"/>
</dbReference>
<evidence type="ECO:0000256" key="1">
    <source>
        <dbReference type="ARBA" id="ARBA00006926"/>
    </source>
</evidence>
<dbReference type="Proteomes" id="UP001235939">
    <property type="component" value="Chromosome 06"/>
</dbReference>
<reference evidence="6 8" key="1">
    <citation type="submission" date="2022-01" db="EMBL/GenBank/DDBJ databases">
        <title>A chromosomal length assembly of Cordylochernes scorpioides.</title>
        <authorList>
            <person name="Zeh D."/>
            <person name="Zeh J."/>
        </authorList>
    </citation>
    <scope>NUCLEOTIDE SEQUENCE [LARGE SCALE GENOMIC DNA]</scope>
    <source>
        <strain evidence="6">IN4F17</strain>
        <tissue evidence="6">Whole Body</tissue>
    </source>
</reference>
<sequence>MAADQKTIYDYTVKDIDGADVSLEKYKGYVCLIVNVASQCGYTNSNYPALEKLYNTYKDQNFAVLAFPCNQFANQESACERDIKKFVSKFNVTFDMYGKVKVNGSDAEPLYQYLKSKQSGLLGSFIKWNFSKFLVNRDGIPVERYSPLDSFEKIENDIKKYI</sequence>
<evidence type="ECO:0000313" key="8">
    <source>
        <dbReference type="Proteomes" id="UP001235939"/>
    </source>
</evidence>
<keyword evidence="2 4" id="KW-0575">Peroxidase</keyword>
<evidence type="ECO:0000313" key="7">
    <source>
        <dbReference type="EMBL" id="UYV68638.1"/>
    </source>
</evidence>
<dbReference type="PIRSF" id="PIRSF000303">
    <property type="entry name" value="Glutathion_perox"/>
    <property type="match status" value="1"/>
</dbReference>
<dbReference type="PANTHER" id="PTHR11592:SF78">
    <property type="entry name" value="GLUTATHIONE PEROXIDASE"/>
    <property type="match status" value="1"/>
</dbReference>
<protein>
    <recommendedName>
        <fullName evidence="4">Glutathione peroxidase</fullName>
    </recommendedName>
</protein>
<dbReference type="InterPro" id="IPR029759">
    <property type="entry name" value="GPX_AS"/>
</dbReference>
<dbReference type="PROSITE" id="PS51355">
    <property type="entry name" value="GLUTATHIONE_PEROXID_3"/>
    <property type="match status" value="1"/>
</dbReference>
<comment type="similarity">
    <text evidence="1 4">Belongs to the glutathione peroxidase family.</text>
</comment>
<evidence type="ECO:0000313" key="6">
    <source>
        <dbReference type="EMBL" id="UYV68637.1"/>
    </source>
</evidence>
<keyword evidence="3 4" id="KW-0560">Oxidoreductase</keyword>
<dbReference type="PROSITE" id="PS00763">
    <property type="entry name" value="GLUTATHIONE_PEROXID_2"/>
    <property type="match status" value="1"/>
</dbReference>
<dbReference type="EMBL" id="CP092868">
    <property type="protein sequence ID" value="UYV68637.1"/>
    <property type="molecule type" value="Genomic_DNA"/>
</dbReference>
<proteinExistence type="inferred from homology"/>
<dbReference type="PROSITE" id="PS00460">
    <property type="entry name" value="GLUTATHIONE_PEROXID_1"/>
    <property type="match status" value="1"/>
</dbReference>
<dbReference type="InterPro" id="IPR000889">
    <property type="entry name" value="Glutathione_peroxidase"/>
</dbReference>
<evidence type="ECO:0000256" key="3">
    <source>
        <dbReference type="ARBA" id="ARBA00023002"/>
    </source>
</evidence>
<dbReference type="CDD" id="cd00340">
    <property type="entry name" value="GSH_Peroxidase"/>
    <property type="match status" value="1"/>
</dbReference>
<evidence type="ECO:0000259" key="5">
    <source>
        <dbReference type="PROSITE" id="PS51352"/>
    </source>
</evidence>
<keyword evidence="8" id="KW-1185">Reference proteome</keyword>
<dbReference type="InterPro" id="IPR013766">
    <property type="entry name" value="Thioredoxin_domain"/>
</dbReference>
<dbReference type="Pfam" id="PF00255">
    <property type="entry name" value="GSHPx"/>
    <property type="match status" value="1"/>
</dbReference>
<dbReference type="PANTHER" id="PTHR11592">
    <property type="entry name" value="GLUTATHIONE PEROXIDASE"/>
    <property type="match status" value="1"/>
</dbReference>
<accession>A0ABY6KIE1</accession>
<dbReference type="EMBL" id="CP092868">
    <property type="protein sequence ID" value="UYV68638.1"/>
    <property type="molecule type" value="Genomic_DNA"/>
</dbReference>
<name>A0ABY6KIE1_9ARAC</name>
<feature type="domain" description="Thioredoxin" evidence="5">
    <location>
        <begin position="2"/>
        <end position="162"/>
    </location>
</feature>
<evidence type="ECO:0000256" key="2">
    <source>
        <dbReference type="ARBA" id="ARBA00022559"/>
    </source>
</evidence>
<dbReference type="InterPro" id="IPR029760">
    <property type="entry name" value="GPX_CS"/>
</dbReference>
<organism evidence="6 8">
    <name type="scientific">Cordylochernes scorpioides</name>
    <dbReference type="NCBI Taxonomy" id="51811"/>
    <lineage>
        <taxon>Eukaryota</taxon>
        <taxon>Metazoa</taxon>
        <taxon>Ecdysozoa</taxon>
        <taxon>Arthropoda</taxon>
        <taxon>Chelicerata</taxon>
        <taxon>Arachnida</taxon>
        <taxon>Pseudoscorpiones</taxon>
        <taxon>Cheliferoidea</taxon>
        <taxon>Chernetidae</taxon>
        <taxon>Cordylochernes</taxon>
    </lineage>
</organism>